<dbReference type="EMBL" id="JAHMHR010000006">
    <property type="protein sequence ID" value="KAK1690387.1"/>
    <property type="molecule type" value="Genomic_DNA"/>
</dbReference>
<proteinExistence type="predicted"/>
<dbReference type="PRINTS" id="PR01415">
    <property type="entry name" value="ANKYRIN"/>
</dbReference>
<feature type="repeat" description="ANK" evidence="3">
    <location>
        <begin position="125"/>
        <end position="157"/>
    </location>
</feature>
<dbReference type="InterPro" id="IPR002110">
    <property type="entry name" value="Ankyrin_rpt"/>
</dbReference>
<dbReference type="PANTHER" id="PTHR24198:SF165">
    <property type="entry name" value="ANKYRIN REPEAT-CONTAINING PROTEIN-RELATED"/>
    <property type="match status" value="1"/>
</dbReference>
<dbReference type="SMART" id="SM00248">
    <property type="entry name" value="ANK"/>
    <property type="match status" value="8"/>
</dbReference>
<dbReference type="GeneID" id="85451500"/>
<dbReference type="AlphaFoldDB" id="A0AAJ0F2D7"/>
<dbReference type="PANTHER" id="PTHR24198">
    <property type="entry name" value="ANKYRIN REPEAT AND PROTEIN KINASE DOMAIN-CONTAINING PROTEIN"/>
    <property type="match status" value="1"/>
</dbReference>
<name>A0AAJ0F2D7_9PEZI</name>
<reference evidence="4" key="1">
    <citation type="submission" date="2021-06" db="EMBL/GenBank/DDBJ databases">
        <title>Comparative genomics, transcriptomics and evolutionary studies reveal genomic signatures of adaptation to plant cell wall in hemibiotrophic fungi.</title>
        <authorList>
            <consortium name="DOE Joint Genome Institute"/>
            <person name="Baroncelli R."/>
            <person name="Diaz J.F."/>
            <person name="Benocci T."/>
            <person name="Peng M."/>
            <person name="Battaglia E."/>
            <person name="Haridas S."/>
            <person name="Andreopoulos W."/>
            <person name="Labutti K."/>
            <person name="Pangilinan J."/>
            <person name="Floch G.L."/>
            <person name="Makela M.R."/>
            <person name="Henrissat B."/>
            <person name="Grigoriev I.V."/>
            <person name="Crouch J.A."/>
            <person name="De Vries R.P."/>
            <person name="Sukno S.A."/>
            <person name="Thon M.R."/>
        </authorList>
    </citation>
    <scope>NUCLEOTIDE SEQUENCE</scope>
    <source>
        <strain evidence="4">CBS 193.32</strain>
    </source>
</reference>
<keyword evidence="1" id="KW-0677">Repeat</keyword>
<dbReference type="Pfam" id="PF00023">
    <property type="entry name" value="Ank"/>
    <property type="match status" value="1"/>
</dbReference>
<accession>A0AAJ0F2D7</accession>
<dbReference type="InterPro" id="IPR036770">
    <property type="entry name" value="Ankyrin_rpt-contain_sf"/>
</dbReference>
<dbReference type="Gene3D" id="1.25.40.20">
    <property type="entry name" value="Ankyrin repeat-containing domain"/>
    <property type="match status" value="2"/>
</dbReference>
<dbReference type="Proteomes" id="UP001224890">
    <property type="component" value="Unassembled WGS sequence"/>
</dbReference>
<evidence type="ECO:0000313" key="4">
    <source>
        <dbReference type="EMBL" id="KAK1690387.1"/>
    </source>
</evidence>
<dbReference type="PROSITE" id="PS50088">
    <property type="entry name" value="ANK_REPEAT"/>
    <property type="match status" value="2"/>
</dbReference>
<keyword evidence="5" id="KW-1185">Reference proteome</keyword>
<dbReference type="SUPFAM" id="SSF48403">
    <property type="entry name" value="Ankyrin repeat"/>
    <property type="match status" value="1"/>
</dbReference>
<feature type="repeat" description="ANK" evidence="3">
    <location>
        <begin position="5"/>
        <end position="33"/>
    </location>
</feature>
<dbReference type="Pfam" id="PF12796">
    <property type="entry name" value="Ank_2"/>
    <property type="match status" value="1"/>
</dbReference>
<comment type="caution">
    <text evidence="4">The sequence shown here is derived from an EMBL/GenBank/DDBJ whole genome shotgun (WGS) entry which is preliminary data.</text>
</comment>
<dbReference type="RefSeq" id="XP_060434082.1">
    <property type="nucleotide sequence ID" value="XM_060566974.1"/>
</dbReference>
<protein>
    <submittedName>
        <fullName evidence="4">Ankyrin repeat-containing domain protein</fullName>
    </submittedName>
</protein>
<evidence type="ECO:0000256" key="3">
    <source>
        <dbReference type="PROSITE-ProRule" id="PRU00023"/>
    </source>
</evidence>
<sequence>MSTSGGCTALGVAVRFGKLDIITWLLQRGANPNYPYGNKGSIILSMICQPHLNPRLPAMLERYIATGGSVLNEPGCLVAAAVGANNEKGLEILLDHLKKSRKFHAEQVGADPSAALALAVNKKWQGKTPLHYAALLSNVDIVQLLIDNGADLEAKDDSGCTPLLHSIMAPYKVNPSAAVRVLLQAGSDINCRNIYGVTPLAGAFLRGNRYVISALMDRVPDVLVRDDRGRNVLHYLFQNVETGEEDDVRPSLFIKLTRMGVNPLEVDVFGCSAFHLSIHHKYMAALLLNGNIHTQVERPIPWSTMFWGPNGGNAACLITAFRLCRRRLSTDRFCRLLNLEAVSTRNPLCFAASTGKIPIMENILSLGILIDFEVCPEGSALMAASIAGNLESVIYLVRHGASISFQGHNNFRSAVELAATSPRVLRWLLVDRFTDQKKLDQFCHESTSRTSGYRPWSGVQKAEMIISGRWERQPHESSHRYWARLSSMKEE</sequence>
<keyword evidence="2 3" id="KW-0040">ANK repeat</keyword>
<evidence type="ECO:0000256" key="1">
    <source>
        <dbReference type="ARBA" id="ARBA00022737"/>
    </source>
</evidence>
<evidence type="ECO:0000313" key="5">
    <source>
        <dbReference type="Proteomes" id="UP001224890"/>
    </source>
</evidence>
<dbReference type="PROSITE" id="PS50297">
    <property type="entry name" value="ANK_REP_REGION"/>
    <property type="match status" value="2"/>
</dbReference>
<organism evidence="4 5">
    <name type="scientific">Colletotrichum godetiae</name>
    <dbReference type="NCBI Taxonomy" id="1209918"/>
    <lineage>
        <taxon>Eukaryota</taxon>
        <taxon>Fungi</taxon>
        <taxon>Dikarya</taxon>
        <taxon>Ascomycota</taxon>
        <taxon>Pezizomycotina</taxon>
        <taxon>Sordariomycetes</taxon>
        <taxon>Hypocreomycetidae</taxon>
        <taxon>Glomerellales</taxon>
        <taxon>Glomerellaceae</taxon>
        <taxon>Colletotrichum</taxon>
        <taxon>Colletotrichum acutatum species complex</taxon>
    </lineage>
</organism>
<gene>
    <name evidence="4" type="ORF">BDP55DRAFT_348015</name>
</gene>
<evidence type="ECO:0000256" key="2">
    <source>
        <dbReference type="ARBA" id="ARBA00023043"/>
    </source>
</evidence>